<dbReference type="AlphaFoldDB" id="A0A0B8TCW4"/>
<dbReference type="Proteomes" id="UP000031802">
    <property type="component" value="Unassembled WGS sequence"/>
</dbReference>
<keyword evidence="2" id="KW-1185">Reference proteome</keyword>
<reference evidence="2" key="1">
    <citation type="submission" date="2014-04" db="EMBL/GenBank/DDBJ databases">
        <title>Whole-Genome optical mapping and complete genome sequence of Sphingobacterium deserti sp. nov., a new spaces isolated from desert in the west of China.</title>
        <authorList>
            <person name="Teng C."/>
            <person name="Zhou Z."/>
            <person name="Li X."/>
            <person name="Chen M."/>
            <person name="Lin M."/>
            <person name="Wang L."/>
            <person name="Su S."/>
            <person name="Zhang C."/>
            <person name="Zhang W."/>
        </authorList>
    </citation>
    <scope>NUCLEOTIDE SEQUENCE [LARGE SCALE GENOMIC DNA]</scope>
    <source>
        <strain evidence="2">ACCC05744</strain>
    </source>
</reference>
<organism evidence="1 2">
    <name type="scientific">Sphingobacterium deserti</name>
    <dbReference type="NCBI Taxonomy" id="1229276"/>
    <lineage>
        <taxon>Bacteria</taxon>
        <taxon>Pseudomonadati</taxon>
        <taxon>Bacteroidota</taxon>
        <taxon>Sphingobacteriia</taxon>
        <taxon>Sphingobacteriales</taxon>
        <taxon>Sphingobacteriaceae</taxon>
        <taxon>Sphingobacterium</taxon>
    </lineage>
</organism>
<reference evidence="1 2" key="2">
    <citation type="journal article" date="2015" name="PLoS ONE">
        <title>Whole-Genome Optical Mapping and Finished Genome Sequence of Sphingobacterium deserti sp. nov., a New Species Isolated from the Western Desert of China.</title>
        <authorList>
            <person name="Teng C."/>
            <person name="Zhou Z."/>
            <person name="Molnar I."/>
            <person name="Li X."/>
            <person name="Tang R."/>
            <person name="Chen M."/>
            <person name="Wang L."/>
            <person name="Su S."/>
            <person name="Zhang W."/>
            <person name="Lin M."/>
        </authorList>
    </citation>
    <scope>NUCLEOTIDE SEQUENCE [LARGE SCALE GENOMIC DNA]</scope>
    <source>
        <strain evidence="2">ACCC05744</strain>
    </source>
</reference>
<evidence type="ECO:0000313" key="2">
    <source>
        <dbReference type="Proteomes" id="UP000031802"/>
    </source>
</evidence>
<sequence length="65" mass="7077">MRIAKNSEGYRAPSTNVLAVNGYGKTIEKCKADIFKGIEITKTLSGRYTTMPADLKSPELISGLK</sequence>
<dbReference type="EMBL" id="JJMU01000001">
    <property type="protein sequence ID" value="KGE16220.1"/>
    <property type="molecule type" value="Genomic_DNA"/>
</dbReference>
<evidence type="ECO:0000313" key="1">
    <source>
        <dbReference type="EMBL" id="KGE16220.1"/>
    </source>
</evidence>
<dbReference type="RefSeq" id="WP_037494095.1">
    <property type="nucleotide sequence ID" value="NZ_JJMU01000001.1"/>
</dbReference>
<protein>
    <submittedName>
        <fullName evidence="1">Uncharacterized protein</fullName>
    </submittedName>
</protein>
<accession>A0A0B8TCW4</accession>
<gene>
    <name evidence="1" type="ORF">DI53_0053</name>
</gene>
<proteinExistence type="predicted"/>
<comment type="caution">
    <text evidence="1">The sequence shown here is derived from an EMBL/GenBank/DDBJ whole genome shotgun (WGS) entry which is preliminary data.</text>
</comment>
<name>A0A0B8TCW4_9SPHI</name>
<dbReference type="PATRIC" id="fig|1229276.3.peg.58"/>